<dbReference type="InterPro" id="IPR046357">
    <property type="entry name" value="PPIase_dom_sf"/>
</dbReference>
<dbReference type="InterPro" id="IPR008881">
    <property type="entry name" value="Trigger_fac_ribosome-bd_bac"/>
</dbReference>
<evidence type="ECO:0000313" key="3">
    <source>
        <dbReference type="Proteomes" id="UP000630660"/>
    </source>
</evidence>
<dbReference type="SUPFAM" id="SSF102735">
    <property type="entry name" value="Trigger factor ribosome-binding domain"/>
    <property type="match status" value="1"/>
</dbReference>
<accession>A0A9D5QC49</accession>
<comment type="caution">
    <text evidence="2">The sequence shown here is derived from an EMBL/GenBank/DDBJ whole genome shotgun (WGS) entry which is preliminary data.</text>
</comment>
<dbReference type="EMBL" id="WJKJ01000013">
    <property type="protein sequence ID" value="MBD3363672.1"/>
    <property type="molecule type" value="Genomic_DNA"/>
</dbReference>
<dbReference type="InterPro" id="IPR037041">
    <property type="entry name" value="Trigger_fac_C_sf"/>
</dbReference>
<organism evidence="2 3">
    <name type="scientific">candidate division WOR-3 bacterium</name>
    <dbReference type="NCBI Taxonomy" id="2052148"/>
    <lineage>
        <taxon>Bacteria</taxon>
        <taxon>Bacteria division WOR-3</taxon>
    </lineage>
</organism>
<proteinExistence type="predicted"/>
<gene>
    <name evidence="2" type="ORF">GF359_00500</name>
</gene>
<dbReference type="Gene3D" id="3.30.70.1050">
    <property type="entry name" value="Trigger factor ribosome-binding domain"/>
    <property type="match status" value="1"/>
</dbReference>
<feature type="domain" description="Trigger factor ribosome-binding bacterial" evidence="1">
    <location>
        <begin position="1"/>
        <end position="144"/>
    </location>
</feature>
<dbReference type="GO" id="GO:0015031">
    <property type="term" value="P:protein transport"/>
    <property type="evidence" value="ECO:0007669"/>
    <property type="project" value="InterPro"/>
</dbReference>
<dbReference type="GO" id="GO:0006457">
    <property type="term" value="P:protein folding"/>
    <property type="evidence" value="ECO:0007669"/>
    <property type="project" value="InterPro"/>
</dbReference>
<dbReference type="GO" id="GO:0003755">
    <property type="term" value="F:peptidyl-prolyl cis-trans isomerase activity"/>
    <property type="evidence" value="ECO:0007669"/>
    <property type="project" value="InterPro"/>
</dbReference>
<dbReference type="Gene3D" id="1.10.3120.10">
    <property type="entry name" value="Trigger factor, C-terminal domain"/>
    <property type="match status" value="1"/>
</dbReference>
<name>A0A9D5QC49_UNCW3</name>
<reference evidence="2" key="1">
    <citation type="submission" date="2019-11" db="EMBL/GenBank/DDBJ databases">
        <title>Microbial mats filling the niche in hypersaline microbial mats.</title>
        <authorList>
            <person name="Wong H.L."/>
            <person name="Macleod F.I."/>
            <person name="White R.A. III"/>
            <person name="Burns B.P."/>
        </authorList>
    </citation>
    <scope>NUCLEOTIDE SEQUENCE</scope>
    <source>
        <strain evidence="2">Bin_327</strain>
    </source>
</reference>
<dbReference type="AlphaFoldDB" id="A0A9D5QC49"/>
<dbReference type="Gene3D" id="3.10.50.40">
    <property type="match status" value="1"/>
</dbReference>
<evidence type="ECO:0000259" key="1">
    <source>
        <dbReference type="Pfam" id="PF05697"/>
    </source>
</evidence>
<dbReference type="Pfam" id="PF05697">
    <property type="entry name" value="Trigger_N"/>
    <property type="match status" value="1"/>
</dbReference>
<protein>
    <recommendedName>
        <fullName evidence="1">Trigger factor ribosome-binding bacterial domain-containing protein</fullName>
    </recommendedName>
</protein>
<feature type="non-terminal residue" evidence="2">
    <location>
        <position position="179"/>
    </location>
</feature>
<sequence length="179" mass="21018">METNAVNKSDWLLAIEGKVEPEEVKAEKQKLLRRFAKKVRIQGFRKGKAPIAMIASRYEEEVKTQLVEDFATRAFRDALDERKFHPITQGKLTYWNFIETGELRFEVEVEVLPDIEVHGYKNLKLEPVPPPSTEELVEKRLENLRQHSARVEPVDRESRQGDYLRCDYSVYRDGVKQDR</sequence>
<evidence type="ECO:0000313" key="2">
    <source>
        <dbReference type="EMBL" id="MBD3363672.1"/>
    </source>
</evidence>
<dbReference type="Proteomes" id="UP000630660">
    <property type="component" value="Unassembled WGS sequence"/>
</dbReference>
<dbReference type="InterPro" id="IPR036611">
    <property type="entry name" value="Trigger_fac_ribosome-bd_sf"/>
</dbReference>